<dbReference type="Proteomes" id="UP000076848">
    <property type="component" value="Unassembled WGS sequence"/>
</dbReference>
<name>A0A157SGI1_9BORD</name>
<keyword evidence="2" id="KW-1185">Reference proteome</keyword>
<dbReference type="PANTHER" id="PTHR43832">
    <property type="match status" value="1"/>
</dbReference>
<dbReference type="AlphaFoldDB" id="A0A157SGI1"/>
<dbReference type="EMBL" id="FKIF01000006">
    <property type="protein sequence ID" value="SAI69454.1"/>
    <property type="molecule type" value="Genomic_DNA"/>
</dbReference>
<reference evidence="1 2" key="1">
    <citation type="submission" date="2016-04" db="EMBL/GenBank/DDBJ databases">
        <authorList>
            <consortium name="Pathogen Informatics"/>
        </authorList>
    </citation>
    <scope>NUCLEOTIDE SEQUENCE [LARGE SCALE GENOMIC DNA]</scope>
    <source>
        <strain evidence="1 2">H050680373</strain>
    </source>
</reference>
<proteinExistence type="predicted"/>
<dbReference type="PANTHER" id="PTHR43832:SF1">
    <property type="entry name" value="S-ADENOSYL-L-METHIONINE-DEPENDENT METHYLTRANSFERASES SUPERFAMILY PROTEIN"/>
    <property type="match status" value="1"/>
</dbReference>
<sequence length="363" mass="41208">MTDTATLPASDELPADLPAPGMLGLAERGLLPDALVRLGIRRMCAQRLAEEHAGGPAARAHRYGALIDTLRASPLAIHTDAANTQHYELPPAFFRLCLGARLKYSGCFYETGKETLDEAELAMLELYGQRAQLQDGQDILELGCGWGSLTLWMAERYPTARITAVSNSAGQRGHIEQQCRERGLDNVRVITCDVNTLQLPAAAYDRCVSIEMFEHMRNYQTLLGRIGGWLRPGGKLFVHIFTHRELMYPFQTEGAGNWLGRHFFTGGIMPADDTLLWFQRDLRIEARWTVDGTHYQRTANHWLANQDARRDQVLDVLKTAYGPALAPLWHQRWRIFWMACAELFGYEQGRQWHVSHYRFERPA</sequence>
<gene>
    <name evidence="1" type="primary">cfa_2</name>
    <name evidence="1" type="ORF">SAMEA3906486_02504</name>
</gene>
<dbReference type="InterPro" id="IPR029063">
    <property type="entry name" value="SAM-dependent_MTases_sf"/>
</dbReference>
<evidence type="ECO:0000313" key="2">
    <source>
        <dbReference type="Proteomes" id="UP000076848"/>
    </source>
</evidence>
<dbReference type="OrthoDB" id="9782855at2"/>
<keyword evidence="1" id="KW-0808">Transferase</keyword>
<dbReference type="RefSeq" id="WP_066127422.1">
    <property type="nucleotide sequence ID" value="NZ_FKIF01000006.1"/>
</dbReference>
<accession>A0A157SGI1</accession>
<dbReference type="GO" id="GO:0008825">
    <property type="term" value="F:cyclopropane-fatty-acyl-phospholipid synthase activity"/>
    <property type="evidence" value="ECO:0007669"/>
    <property type="project" value="UniProtKB-EC"/>
</dbReference>
<dbReference type="GO" id="GO:0032259">
    <property type="term" value="P:methylation"/>
    <property type="evidence" value="ECO:0007669"/>
    <property type="project" value="UniProtKB-KW"/>
</dbReference>
<evidence type="ECO:0000313" key="1">
    <source>
        <dbReference type="EMBL" id="SAI69454.1"/>
    </source>
</evidence>
<keyword evidence="1" id="KW-0489">Methyltransferase</keyword>
<dbReference type="STRING" id="288768.SAMEA3906486_02504"/>
<dbReference type="FunFam" id="3.40.50.150:FF:000554">
    <property type="entry name" value="Cation-transporting ATPase"/>
    <property type="match status" value="1"/>
</dbReference>
<dbReference type="EC" id="2.1.1.79" evidence="1"/>
<dbReference type="Gene3D" id="3.40.50.150">
    <property type="entry name" value="Vaccinia Virus protein VP39"/>
    <property type="match status" value="1"/>
</dbReference>
<dbReference type="Pfam" id="PF02353">
    <property type="entry name" value="CMAS"/>
    <property type="match status" value="1"/>
</dbReference>
<dbReference type="SUPFAM" id="SSF53335">
    <property type="entry name" value="S-adenosyl-L-methionine-dependent methyltransferases"/>
    <property type="match status" value="1"/>
</dbReference>
<organism evidence="1 2">
    <name type="scientific">Bordetella ansorpii</name>
    <dbReference type="NCBI Taxonomy" id="288768"/>
    <lineage>
        <taxon>Bacteria</taxon>
        <taxon>Pseudomonadati</taxon>
        <taxon>Pseudomonadota</taxon>
        <taxon>Betaproteobacteria</taxon>
        <taxon>Burkholderiales</taxon>
        <taxon>Alcaligenaceae</taxon>
        <taxon>Bordetella</taxon>
    </lineage>
</organism>
<protein>
    <submittedName>
        <fullName evidence="1">Cyclopropane-fatty-acyl-phospholipid synthase</fullName>
        <ecNumber evidence="1">2.1.1.79</ecNumber>
    </submittedName>
</protein>
<dbReference type="CDD" id="cd02440">
    <property type="entry name" value="AdoMet_MTases"/>
    <property type="match status" value="1"/>
</dbReference>